<feature type="compositionally biased region" description="Basic and acidic residues" evidence="1">
    <location>
        <begin position="197"/>
        <end position="206"/>
    </location>
</feature>
<dbReference type="Proteomes" id="UP000324897">
    <property type="component" value="Chromosome 7"/>
</dbReference>
<feature type="compositionally biased region" description="Basic and acidic residues" evidence="1">
    <location>
        <begin position="215"/>
        <end position="226"/>
    </location>
</feature>
<evidence type="ECO:0000313" key="2">
    <source>
        <dbReference type="EMBL" id="TVU18623.1"/>
    </source>
</evidence>
<feature type="non-terminal residue" evidence="2">
    <location>
        <position position="258"/>
    </location>
</feature>
<sequence length="258" mass="27945">ISPISELWTAYSPFGNTTYNSSSADARRSSSLSSFLCGVRPRRDRKRQDLKVWSPLQDCSHRVDGGVAHQGALQLETPEAQEHVARPPLIFSMPAPRLTNPSLRHLRVVGEAPEKLHQIGKLGVAVRERLVAEHIVTGRDGAAAELNVARDDPWRRAEEGQYGVIVARHGALVLERPQLGGVHGEARAVAAAEGEPAEARVEDGDGPHAAARVECQVREPRTRGDQALDVLPESGIRRSASVSTDGRRRKWPPSSGGG</sequence>
<protein>
    <submittedName>
        <fullName evidence="2">Uncharacterized protein</fullName>
    </submittedName>
</protein>
<proteinExistence type="predicted"/>
<feature type="region of interest" description="Disordered" evidence="1">
    <location>
        <begin position="193"/>
        <end position="258"/>
    </location>
</feature>
<dbReference type="AlphaFoldDB" id="A0A5J9U4R6"/>
<reference evidence="2 3" key="1">
    <citation type="journal article" date="2019" name="Sci. Rep.">
        <title>A high-quality genome of Eragrostis curvula grass provides insights into Poaceae evolution and supports new strategies to enhance forage quality.</title>
        <authorList>
            <person name="Carballo J."/>
            <person name="Santos B.A.C.M."/>
            <person name="Zappacosta D."/>
            <person name="Garbus I."/>
            <person name="Selva J.P."/>
            <person name="Gallo C.A."/>
            <person name="Diaz A."/>
            <person name="Albertini E."/>
            <person name="Caccamo M."/>
            <person name="Echenique V."/>
        </authorList>
    </citation>
    <scope>NUCLEOTIDE SEQUENCE [LARGE SCALE GENOMIC DNA]</scope>
    <source>
        <strain evidence="3">cv. Victoria</strain>
        <tissue evidence="2">Leaf</tissue>
    </source>
</reference>
<gene>
    <name evidence="2" type="ORF">EJB05_34730</name>
</gene>
<dbReference type="EMBL" id="RWGY01000029">
    <property type="protein sequence ID" value="TVU18623.1"/>
    <property type="molecule type" value="Genomic_DNA"/>
</dbReference>
<feature type="non-terminal residue" evidence="2">
    <location>
        <position position="1"/>
    </location>
</feature>
<organism evidence="2 3">
    <name type="scientific">Eragrostis curvula</name>
    <name type="common">weeping love grass</name>
    <dbReference type="NCBI Taxonomy" id="38414"/>
    <lineage>
        <taxon>Eukaryota</taxon>
        <taxon>Viridiplantae</taxon>
        <taxon>Streptophyta</taxon>
        <taxon>Embryophyta</taxon>
        <taxon>Tracheophyta</taxon>
        <taxon>Spermatophyta</taxon>
        <taxon>Magnoliopsida</taxon>
        <taxon>Liliopsida</taxon>
        <taxon>Poales</taxon>
        <taxon>Poaceae</taxon>
        <taxon>PACMAD clade</taxon>
        <taxon>Chloridoideae</taxon>
        <taxon>Eragrostideae</taxon>
        <taxon>Eragrostidinae</taxon>
        <taxon>Eragrostis</taxon>
    </lineage>
</organism>
<comment type="caution">
    <text evidence="2">The sequence shown here is derived from an EMBL/GenBank/DDBJ whole genome shotgun (WGS) entry which is preliminary data.</text>
</comment>
<name>A0A5J9U4R6_9POAL</name>
<dbReference type="Gramene" id="TVU18623">
    <property type="protein sequence ID" value="TVU18623"/>
    <property type="gene ID" value="EJB05_34730"/>
</dbReference>
<evidence type="ECO:0000256" key="1">
    <source>
        <dbReference type="SAM" id="MobiDB-lite"/>
    </source>
</evidence>
<keyword evidence="3" id="KW-1185">Reference proteome</keyword>
<evidence type="ECO:0000313" key="3">
    <source>
        <dbReference type="Proteomes" id="UP000324897"/>
    </source>
</evidence>
<accession>A0A5J9U4R6</accession>